<evidence type="ECO:0000256" key="5">
    <source>
        <dbReference type="ARBA" id="ARBA00023172"/>
    </source>
</evidence>
<evidence type="ECO:0000256" key="3">
    <source>
        <dbReference type="ARBA" id="ARBA00022578"/>
    </source>
</evidence>
<organism evidence="7 8">
    <name type="scientific">Mycetocola zhadangensis</name>
    <dbReference type="NCBI Taxonomy" id="1164595"/>
    <lineage>
        <taxon>Bacteria</taxon>
        <taxon>Bacillati</taxon>
        <taxon>Actinomycetota</taxon>
        <taxon>Actinomycetes</taxon>
        <taxon>Micrococcales</taxon>
        <taxon>Microbacteriaceae</taxon>
        <taxon>Mycetocola</taxon>
    </lineage>
</organism>
<keyword evidence="6" id="KW-0814">Transposable element</keyword>
<protein>
    <recommendedName>
        <fullName evidence="6">Mutator family transposase</fullName>
    </recommendedName>
</protein>
<dbReference type="AlphaFoldDB" id="A0A3L7J063"/>
<dbReference type="InterPro" id="IPR001207">
    <property type="entry name" value="Transposase_mutator"/>
</dbReference>
<accession>A0A3L7J063</accession>
<dbReference type="Pfam" id="PF00872">
    <property type="entry name" value="Transposase_mut"/>
    <property type="match status" value="1"/>
</dbReference>
<keyword evidence="5 6" id="KW-0233">DNA recombination</keyword>
<dbReference type="PANTHER" id="PTHR33217">
    <property type="entry name" value="TRANSPOSASE FOR INSERTION SEQUENCE ELEMENT IS1081"/>
    <property type="match status" value="1"/>
</dbReference>
<evidence type="ECO:0000256" key="6">
    <source>
        <dbReference type="RuleBase" id="RU365089"/>
    </source>
</evidence>
<evidence type="ECO:0000256" key="1">
    <source>
        <dbReference type="ARBA" id="ARBA00002190"/>
    </source>
</evidence>
<dbReference type="PANTHER" id="PTHR33217:SF7">
    <property type="entry name" value="TRANSPOSASE FOR INSERTION SEQUENCE ELEMENT IS1081"/>
    <property type="match status" value="1"/>
</dbReference>
<keyword evidence="3 6" id="KW-0815">Transposition</keyword>
<evidence type="ECO:0000313" key="7">
    <source>
        <dbReference type="EMBL" id="RLQ82762.1"/>
    </source>
</evidence>
<keyword evidence="4 6" id="KW-0238">DNA-binding</keyword>
<evidence type="ECO:0000313" key="8">
    <source>
        <dbReference type="Proteomes" id="UP000282460"/>
    </source>
</evidence>
<dbReference type="Proteomes" id="UP000282460">
    <property type="component" value="Unassembled WGS sequence"/>
</dbReference>
<evidence type="ECO:0000256" key="2">
    <source>
        <dbReference type="ARBA" id="ARBA00010961"/>
    </source>
</evidence>
<comment type="similarity">
    <text evidence="2 6">Belongs to the transposase mutator family.</text>
</comment>
<keyword evidence="8" id="KW-1185">Reference proteome</keyword>
<proteinExistence type="inferred from homology"/>
<reference evidence="7 8" key="1">
    <citation type="submission" date="2018-10" db="EMBL/GenBank/DDBJ databases">
        <authorList>
            <person name="Li J."/>
        </authorList>
    </citation>
    <scope>NUCLEOTIDE SEQUENCE [LARGE SCALE GENOMIC DNA]</scope>
    <source>
        <strain evidence="7 8">ZD1-4</strain>
    </source>
</reference>
<dbReference type="GO" id="GO:0004803">
    <property type="term" value="F:transposase activity"/>
    <property type="evidence" value="ECO:0007669"/>
    <property type="project" value="UniProtKB-UniRule"/>
</dbReference>
<comment type="function">
    <text evidence="1 6">Required for the transposition of the insertion element.</text>
</comment>
<comment type="caution">
    <text evidence="7">The sequence shown here is derived from an EMBL/GenBank/DDBJ whole genome shotgun (WGS) entry which is preliminary data.</text>
</comment>
<dbReference type="EMBL" id="RCWJ01000003">
    <property type="protein sequence ID" value="RLQ82762.1"/>
    <property type="molecule type" value="Genomic_DNA"/>
</dbReference>
<dbReference type="GO" id="GO:0006313">
    <property type="term" value="P:DNA transposition"/>
    <property type="evidence" value="ECO:0007669"/>
    <property type="project" value="UniProtKB-UniRule"/>
</dbReference>
<dbReference type="GO" id="GO:0003677">
    <property type="term" value="F:DNA binding"/>
    <property type="evidence" value="ECO:0007669"/>
    <property type="project" value="UniProtKB-UniRule"/>
</dbReference>
<evidence type="ECO:0000256" key="4">
    <source>
        <dbReference type="ARBA" id="ARBA00023125"/>
    </source>
</evidence>
<sequence length="197" mass="22185">MKTRGLDGVKLVMSDAHTGLKKAIGTVFQGAGWQRCRVHFMRNVLAVVPKGSQDMVASIIRTIFAQPDREHIEKQFQEVTTMLGRSHPKVAVMLTDAQPDLLAFAAFPRRHWRQIWSTNPLERVNKEIKRRTDVVGVFPNTTALLRLAGSVLIEQHDEWEAGERRYFSEASMLELATMNNPVEVIDEAVILPELAAA</sequence>
<gene>
    <name evidence="7" type="ORF">D9V28_12500</name>
</gene>
<name>A0A3L7J063_9MICO</name>